<sequence length="179" mass="20527">MLSWDVYTRHKAEEILDFGDVRTYTTVEEDPHFDVCAYQMILDKKAKILGPHYLQEPDSPQAYEVPRQCLSRRIPDPVLRNIRQVVFCDVKDDLSYNHWNDPESPENPWGPLGELYGPPFLTYEEDIPTLWMSGSFPALAEKPRSLLYFELCDSGTGTLVGKIETHTAGSLDVVDFPFN</sequence>
<protein>
    <submittedName>
        <fullName evidence="1">Uncharacterized protein</fullName>
    </submittedName>
</protein>
<gene>
    <name evidence="1" type="ORF">PG996_010891</name>
</gene>
<accession>A0ABR1UPV7</accession>
<proteinExistence type="predicted"/>
<keyword evidence="2" id="KW-1185">Reference proteome</keyword>
<reference evidence="1 2" key="1">
    <citation type="submission" date="2023-01" db="EMBL/GenBank/DDBJ databases">
        <title>Analysis of 21 Apiospora genomes using comparative genomics revels a genus with tremendous synthesis potential of carbohydrate active enzymes and secondary metabolites.</title>
        <authorList>
            <person name="Sorensen T."/>
        </authorList>
    </citation>
    <scope>NUCLEOTIDE SEQUENCE [LARGE SCALE GENOMIC DNA]</scope>
    <source>
        <strain evidence="1 2">CBS 83171</strain>
    </source>
</reference>
<dbReference type="Proteomes" id="UP001446871">
    <property type="component" value="Unassembled WGS sequence"/>
</dbReference>
<evidence type="ECO:0000313" key="2">
    <source>
        <dbReference type="Proteomes" id="UP001446871"/>
    </source>
</evidence>
<comment type="caution">
    <text evidence="1">The sequence shown here is derived from an EMBL/GenBank/DDBJ whole genome shotgun (WGS) entry which is preliminary data.</text>
</comment>
<evidence type="ECO:0000313" key="1">
    <source>
        <dbReference type="EMBL" id="KAK8060961.1"/>
    </source>
</evidence>
<name>A0ABR1UPV7_9PEZI</name>
<dbReference type="EMBL" id="JAQQWM010000006">
    <property type="protein sequence ID" value="KAK8060961.1"/>
    <property type="molecule type" value="Genomic_DNA"/>
</dbReference>
<organism evidence="1 2">
    <name type="scientific">Apiospora saccharicola</name>
    <dbReference type="NCBI Taxonomy" id="335842"/>
    <lineage>
        <taxon>Eukaryota</taxon>
        <taxon>Fungi</taxon>
        <taxon>Dikarya</taxon>
        <taxon>Ascomycota</taxon>
        <taxon>Pezizomycotina</taxon>
        <taxon>Sordariomycetes</taxon>
        <taxon>Xylariomycetidae</taxon>
        <taxon>Amphisphaeriales</taxon>
        <taxon>Apiosporaceae</taxon>
        <taxon>Apiospora</taxon>
    </lineage>
</organism>